<organism evidence="2 3">
    <name type="scientific">Suricata suricatta</name>
    <name type="common">Meerkat</name>
    <dbReference type="NCBI Taxonomy" id="37032"/>
    <lineage>
        <taxon>Eukaryota</taxon>
        <taxon>Metazoa</taxon>
        <taxon>Chordata</taxon>
        <taxon>Craniata</taxon>
        <taxon>Vertebrata</taxon>
        <taxon>Euteleostomi</taxon>
        <taxon>Mammalia</taxon>
        <taxon>Eutheria</taxon>
        <taxon>Laurasiatheria</taxon>
        <taxon>Carnivora</taxon>
        <taxon>Feliformia</taxon>
        <taxon>Herpestidae</taxon>
        <taxon>Suricata</taxon>
    </lineage>
</organism>
<dbReference type="Proteomes" id="UP000472268">
    <property type="component" value="Chromosome 5"/>
</dbReference>
<dbReference type="PANTHER" id="PTHR24109:SF3">
    <property type="entry name" value="LEUCINE-RICH REPEAT-CONTAINING PROTEIN 31"/>
    <property type="match status" value="1"/>
</dbReference>
<evidence type="ECO:0000313" key="2">
    <source>
        <dbReference type="Ensembl" id="ENSSSUP00005014831.1"/>
    </source>
</evidence>
<accession>A0A673U0N7</accession>
<dbReference type="InterPro" id="IPR042419">
    <property type="entry name" value="LRC31"/>
</dbReference>
<dbReference type="SMART" id="SM00368">
    <property type="entry name" value="LRR_RI"/>
    <property type="match status" value="7"/>
</dbReference>
<proteinExistence type="predicted"/>
<name>A0A673U0N7_SURSU</name>
<reference evidence="2 3" key="1">
    <citation type="submission" date="2019-05" db="EMBL/GenBank/DDBJ databases">
        <title>A Chromosome-scale Meerkat (S. suricatta) Genome Assembly.</title>
        <authorList>
            <person name="Dudchenko O."/>
            <person name="Lieberman Aiden E."/>
            <person name="Tung J."/>
            <person name="Barreiro L.B."/>
            <person name="Clutton-Brock T.H."/>
        </authorList>
    </citation>
    <scope>NUCLEOTIDE SEQUENCE [LARGE SCALE GENOMIC DNA]</scope>
</reference>
<gene>
    <name evidence="2" type="primary">LRRC31</name>
</gene>
<keyword evidence="3" id="KW-1185">Reference proteome</keyword>
<evidence type="ECO:0000313" key="3">
    <source>
        <dbReference type="Proteomes" id="UP000472268"/>
    </source>
</evidence>
<dbReference type="Gene3D" id="3.80.10.10">
    <property type="entry name" value="Ribonuclease Inhibitor"/>
    <property type="match status" value="2"/>
</dbReference>
<reference evidence="2" key="3">
    <citation type="submission" date="2025-09" db="UniProtKB">
        <authorList>
            <consortium name="Ensembl"/>
        </authorList>
    </citation>
    <scope>IDENTIFICATION</scope>
</reference>
<reference evidence="2" key="2">
    <citation type="submission" date="2025-08" db="UniProtKB">
        <authorList>
            <consortium name="Ensembl"/>
        </authorList>
    </citation>
    <scope>IDENTIFICATION</scope>
</reference>
<dbReference type="InterPro" id="IPR032675">
    <property type="entry name" value="LRR_dom_sf"/>
</dbReference>
<dbReference type="PANTHER" id="PTHR24109">
    <property type="entry name" value="LEUCINE-RICH REPEAT-CONTAINING PROTEIN 31"/>
    <property type="match status" value="1"/>
</dbReference>
<dbReference type="AlphaFoldDB" id="A0A673U0N7"/>
<evidence type="ECO:0000256" key="1">
    <source>
        <dbReference type="SAM" id="MobiDB-lite"/>
    </source>
</evidence>
<dbReference type="SUPFAM" id="SSF52047">
    <property type="entry name" value="RNI-like"/>
    <property type="match status" value="1"/>
</dbReference>
<sequence length="502" mass="55558">MSQIRKKNSSDGETKPRTSFINIFFKSSKRRPSKDESRKKSNGIEVADFQPSDDTQKTENILDTAEPPTSEMELGSRMEKNEQFLQKLGRKAVSKCLDLNNCRLTTEDVAEVGVALDAIPELEELNLSWNSKVGGNLPLILQKVQEGSKIQTLELVDCDLTPEDGAFMGQLLPIMQNLEVLDLSINRNIGSSLHSIAQGLKSTSNLKVLKLHSCGLSQKSVRILDAAFSYLCELRKLDLSCNKELGGGFEDSSAPLAVLGHLEVLNLHQCSLTADDVVSLTQVIPLLSSLQELDLSANKKMGGSSENLLSRLRFLPALKSLLLNNCALQSETFTALAEASAHLALEVFDLSWNKCVGGNLKLLLESLKCSESLQVLRLSSCSLVTEDVALLASLIQTGHLAKLQKLILSYNDSICDAGWAIFCQNVWFLKELTELDISLRPSTARDCGQWFGHLLCAVTKLPKITDIGMKRWILPAAQQEELEHFHQDHRRGIHFELGEFQE</sequence>
<protein>
    <submittedName>
        <fullName evidence="2">Leucine rich repeat containing 31</fullName>
    </submittedName>
</protein>
<feature type="region of interest" description="Disordered" evidence="1">
    <location>
        <begin position="1"/>
        <end position="59"/>
    </location>
</feature>
<dbReference type="Ensembl" id="ENSSSUT00005016933.1">
    <property type="protein sequence ID" value="ENSSSUP00005014831.1"/>
    <property type="gene ID" value="ENSSSUG00005009496.1"/>
</dbReference>